<organism evidence="13 14">
    <name type="scientific">Aquamicrobium lusatiense</name>
    <dbReference type="NCBI Taxonomy" id="89772"/>
    <lineage>
        <taxon>Bacteria</taxon>
        <taxon>Pseudomonadati</taxon>
        <taxon>Pseudomonadota</taxon>
        <taxon>Alphaproteobacteria</taxon>
        <taxon>Hyphomicrobiales</taxon>
        <taxon>Phyllobacteriaceae</taxon>
        <taxon>Aquamicrobium</taxon>
    </lineage>
</organism>
<accession>A0A7W9VWK6</accession>
<evidence type="ECO:0000256" key="3">
    <source>
        <dbReference type="ARBA" id="ARBA00022714"/>
    </source>
</evidence>
<name>A0A7W9VWK6_9HYPH</name>
<keyword evidence="6" id="KW-0560">Oxidoreductase</keyword>
<dbReference type="InterPro" id="IPR008333">
    <property type="entry name" value="Cbr1-like_FAD-bd_dom"/>
</dbReference>
<dbReference type="SUPFAM" id="SSF52343">
    <property type="entry name" value="Ferredoxin reductase-like, C-terminal NADP-linked domain"/>
    <property type="match status" value="1"/>
</dbReference>
<dbReference type="PROSITE" id="PS51085">
    <property type="entry name" value="2FE2S_FER_2"/>
    <property type="match status" value="1"/>
</dbReference>
<dbReference type="GO" id="GO:0030151">
    <property type="term" value="F:molybdenum ion binding"/>
    <property type="evidence" value="ECO:0007669"/>
    <property type="project" value="InterPro"/>
</dbReference>
<dbReference type="SUPFAM" id="SSF50800">
    <property type="entry name" value="PK beta-barrel domain-like"/>
    <property type="match status" value="1"/>
</dbReference>
<dbReference type="InterPro" id="IPR036010">
    <property type="entry name" value="2Fe-2S_ferredoxin-like_sf"/>
</dbReference>
<evidence type="ECO:0000256" key="6">
    <source>
        <dbReference type="ARBA" id="ARBA00023002"/>
    </source>
</evidence>
<feature type="domain" description="2Fe-2S ferredoxin-type" evidence="10">
    <location>
        <begin position="554"/>
        <end position="644"/>
    </location>
</feature>
<dbReference type="Gene3D" id="2.40.30.10">
    <property type="entry name" value="Translation factors"/>
    <property type="match status" value="1"/>
</dbReference>
<dbReference type="PANTHER" id="PTHR47354">
    <property type="entry name" value="NADH OXIDOREDUCTASE HCR"/>
    <property type="match status" value="1"/>
</dbReference>
<dbReference type="AlphaFoldDB" id="A0A7W9VWK6"/>
<keyword evidence="7" id="KW-0408">Iron</keyword>
<keyword evidence="14" id="KW-1185">Reference proteome</keyword>
<evidence type="ECO:0000259" key="10">
    <source>
        <dbReference type="PROSITE" id="PS51085"/>
    </source>
</evidence>
<proteinExistence type="inferred from homology"/>
<keyword evidence="5" id="KW-0274">FAD</keyword>
<dbReference type="InterPro" id="IPR006058">
    <property type="entry name" value="2Fe2S_fd_BS"/>
</dbReference>
<dbReference type="CDD" id="cd00207">
    <property type="entry name" value="fer2"/>
    <property type="match status" value="1"/>
</dbReference>
<dbReference type="InterPro" id="IPR017938">
    <property type="entry name" value="Riboflavin_synthase-like_b-brl"/>
</dbReference>
<evidence type="ECO:0000256" key="4">
    <source>
        <dbReference type="ARBA" id="ARBA00022723"/>
    </source>
</evidence>
<dbReference type="SUPFAM" id="SSF54292">
    <property type="entry name" value="2Fe-2S ferredoxin-like"/>
    <property type="match status" value="1"/>
</dbReference>
<dbReference type="EMBL" id="JACHEU010000004">
    <property type="protein sequence ID" value="MBB6014208.1"/>
    <property type="molecule type" value="Genomic_DNA"/>
</dbReference>
<dbReference type="SUPFAM" id="SSF63380">
    <property type="entry name" value="Riboflavin synthase domain-like"/>
    <property type="match status" value="1"/>
</dbReference>
<dbReference type="InterPro" id="IPR005303">
    <property type="entry name" value="MOCOS_middle"/>
</dbReference>
<evidence type="ECO:0000256" key="7">
    <source>
        <dbReference type="ARBA" id="ARBA00023004"/>
    </source>
</evidence>
<evidence type="ECO:0000313" key="13">
    <source>
        <dbReference type="EMBL" id="MBB6014208.1"/>
    </source>
</evidence>
<dbReference type="InterPro" id="IPR017927">
    <property type="entry name" value="FAD-bd_FR_type"/>
</dbReference>
<evidence type="ECO:0000313" key="14">
    <source>
        <dbReference type="Proteomes" id="UP000533306"/>
    </source>
</evidence>
<dbReference type="InterPro" id="IPR039261">
    <property type="entry name" value="FNR_nucleotide-bd"/>
</dbReference>
<dbReference type="Pfam" id="PF00970">
    <property type="entry name" value="FAD_binding_6"/>
    <property type="match status" value="1"/>
</dbReference>
<feature type="domain" description="FAD-binding FR-type" evidence="12">
    <location>
        <begin position="298"/>
        <end position="399"/>
    </location>
</feature>
<dbReference type="Proteomes" id="UP000533306">
    <property type="component" value="Unassembled WGS sequence"/>
</dbReference>
<protein>
    <submittedName>
        <fullName evidence="13">Uncharacterized protein</fullName>
    </submittedName>
</protein>
<evidence type="ECO:0000256" key="9">
    <source>
        <dbReference type="ARBA" id="ARBA00061434"/>
    </source>
</evidence>
<keyword evidence="4" id="KW-0479">Metal-binding</keyword>
<evidence type="ECO:0000256" key="1">
    <source>
        <dbReference type="ARBA" id="ARBA00001974"/>
    </source>
</evidence>
<dbReference type="PRINTS" id="PR00406">
    <property type="entry name" value="CYTB5RDTASE"/>
</dbReference>
<dbReference type="Pfam" id="PF03476">
    <property type="entry name" value="MOSC_N"/>
    <property type="match status" value="1"/>
</dbReference>
<feature type="domain" description="MOSC" evidence="11">
    <location>
        <begin position="124"/>
        <end position="267"/>
    </location>
</feature>
<dbReference type="Gene3D" id="3.40.50.80">
    <property type="entry name" value="Nucleotide-binding domain of ferredoxin-NADP reductase (FNR) module"/>
    <property type="match status" value="1"/>
</dbReference>
<dbReference type="CDD" id="cd06215">
    <property type="entry name" value="FNR_iron_sulfur_binding_1"/>
    <property type="match status" value="1"/>
</dbReference>
<sequence>MTTAPMTIAGLTIFPLKSARGMPVLSARVGSKGLLDDRSMMVVDETGCAITARAAPLLMQVRVVLDGGEVILFAPGRPPIGFRREELKPACGPVSVWGSEVSAGDAGDAVADWLCGHLERPCRLVVQDDRQPRALDIGSGGVVSLADTAPLLLASTASLKELNLYLEQPVEMDRFRPNVVVAGELPFDEDAWAEIRIGDMRFEVAGACDRCMMTTLDPASGQARQDHEPLSMLGKQRRGEDGKVYFGQFLIPHSAGRIHLGDAVEVLSRRKPVALLPGSARKVTRLPTAAAQGLQSGSRQVELTCVAVIDETNDMKTFRFVAEPSFTYSPGQFITLMPVIDGEIVRRSYTISSSPSRPLHMSVTVKRAQDGFVSCWLHENLRVGDRLQASGPNGKFHLGAAGDAKKLFLVSAGSGVTPMISILRTIADANLDRDVVYHHSARTAADMPFRDELKLLQHQLGDRLRISWNLSAKGADDAVDAPGIVHAGRFDESMAQIVCPDLSDRIAFCCGPTGFRNKVRDVCTSLAAQPALAYLEESFGADESAVDLPPIGRYSVSFQRSGKTVEGEGTTTLLALARGAGVKIQSDCEAGICGSCRCTVVTGDWRIAANAADRDRSVLSDEEKAANVVLACSTSPIGDVVVEL</sequence>
<dbReference type="InterPro" id="IPR012675">
    <property type="entry name" value="Beta-grasp_dom_sf"/>
</dbReference>
<dbReference type="PROSITE" id="PS00197">
    <property type="entry name" value="2FE2S_FER_1"/>
    <property type="match status" value="1"/>
</dbReference>
<keyword evidence="2" id="KW-0285">Flavoprotein</keyword>
<dbReference type="PANTHER" id="PTHR47354:SF6">
    <property type="entry name" value="NADH OXIDOREDUCTASE HCR"/>
    <property type="match status" value="1"/>
</dbReference>
<evidence type="ECO:0000256" key="2">
    <source>
        <dbReference type="ARBA" id="ARBA00022630"/>
    </source>
</evidence>
<comment type="similarity">
    <text evidence="9">In the N-terminal section; belongs to the FAD-binding oxidoreductase type 6 family.</text>
</comment>
<keyword evidence="8" id="KW-0411">Iron-sulfur</keyword>
<dbReference type="Pfam" id="PF00111">
    <property type="entry name" value="Fer2"/>
    <property type="match status" value="1"/>
</dbReference>
<comment type="caution">
    <text evidence="13">The sequence shown here is derived from an EMBL/GenBank/DDBJ whole genome shotgun (WGS) entry which is preliminary data.</text>
</comment>
<dbReference type="Gene3D" id="3.10.20.30">
    <property type="match status" value="1"/>
</dbReference>
<dbReference type="InterPro" id="IPR005302">
    <property type="entry name" value="MoCF_Sase_C"/>
</dbReference>
<dbReference type="InterPro" id="IPR001041">
    <property type="entry name" value="2Fe-2S_ferredoxin-type"/>
</dbReference>
<evidence type="ECO:0000259" key="12">
    <source>
        <dbReference type="PROSITE" id="PS51384"/>
    </source>
</evidence>
<dbReference type="Pfam" id="PF00175">
    <property type="entry name" value="NAD_binding_1"/>
    <property type="match status" value="1"/>
</dbReference>
<keyword evidence="3" id="KW-0001">2Fe-2S</keyword>
<dbReference type="GO" id="GO:0030170">
    <property type="term" value="F:pyridoxal phosphate binding"/>
    <property type="evidence" value="ECO:0007669"/>
    <property type="project" value="InterPro"/>
</dbReference>
<dbReference type="Pfam" id="PF03473">
    <property type="entry name" value="MOSC"/>
    <property type="match status" value="1"/>
</dbReference>
<dbReference type="InterPro" id="IPR001433">
    <property type="entry name" value="OxRdtase_FAD/NAD-bd"/>
</dbReference>
<evidence type="ECO:0000259" key="11">
    <source>
        <dbReference type="PROSITE" id="PS51340"/>
    </source>
</evidence>
<dbReference type="SUPFAM" id="SSF141673">
    <property type="entry name" value="MOSC N-terminal domain-like"/>
    <property type="match status" value="1"/>
</dbReference>
<dbReference type="InterPro" id="IPR011037">
    <property type="entry name" value="Pyrv_Knase-like_insert_dom_sf"/>
</dbReference>
<dbReference type="PROSITE" id="PS51340">
    <property type="entry name" value="MOSC"/>
    <property type="match status" value="1"/>
</dbReference>
<reference evidence="13 14" key="1">
    <citation type="submission" date="2020-08" db="EMBL/GenBank/DDBJ databases">
        <title>Genomic Encyclopedia of Type Strains, Phase IV (KMG-IV): sequencing the most valuable type-strain genomes for metagenomic binning, comparative biology and taxonomic classification.</title>
        <authorList>
            <person name="Goeker M."/>
        </authorList>
    </citation>
    <scope>NUCLEOTIDE SEQUENCE [LARGE SCALE GENOMIC DNA]</scope>
    <source>
        <strain evidence="13 14">DSM 11099</strain>
    </source>
</reference>
<dbReference type="GO" id="GO:0051537">
    <property type="term" value="F:2 iron, 2 sulfur cluster binding"/>
    <property type="evidence" value="ECO:0007669"/>
    <property type="project" value="UniProtKB-KW"/>
</dbReference>
<dbReference type="InterPro" id="IPR050415">
    <property type="entry name" value="MRET"/>
</dbReference>
<evidence type="ECO:0000256" key="5">
    <source>
        <dbReference type="ARBA" id="ARBA00022827"/>
    </source>
</evidence>
<dbReference type="RefSeq" id="WP_183832383.1">
    <property type="nucleotide sequence ID" value="NZ_JACHEU010000004.1"/>
</dbReference>
<evidence type="ECO:0000256" key="8">
    <source>
        <dbReference type="ARBA" id="ARBA00023014"/>
    </source>
</evidence>
<dbReference type="GO" id="GO:0016491">
    <property type="term" value="F:oxidoreductase activity"/>
    <property type="evidence" value="ECO:0007669"/>
    <property type="project" value="UniProtKB-KW"/>
</dbReference>
<comment type="cofactor">
    <cofactor evidence="1">
        <name>FAD</name>
        <dbReference type="ChEBI" id="CHEBI:57692"/>
    </cofactor>
</comment>
<dbReference type="PROSITE" id="PS51384">
    <property type="entry name" value="FAD_FR"/>
    <property type="match status" value="1"/>
</dbReference>
<gene>
    <name evidence="13" type="ORF">HNR59_003602</name>
</gene>